<protein>
    <submittedName>
        <fullName evidence="1">Uncharacterized protein</fullName>
    </submittedName>
</protein>
<name>A0ABD0KLK2_9CAEN</name>
<evidence type="ECO:0000313" key="1">
    <source>
        <dbReference type="EMBL" id="KAK7487865.1"/>
    </source>
</evidence>
<comment type="caution">
    <text evidence="1">The sequence shown here is derived from an EMBL/GenBank/DDBJ whole genome shotgun (WGS) entry which is preliminary data.</text>
</comment>
<dbReference type="AlphaFoldDB" id="A0ABD0KLK2"/>
<sequence length="78" mass="8591">TQIILLSINGRSQEIYLYDLSAEGISRQFCLEAGTVHRHITSLSTDSTLFTSRQALSIFSASAGSNLRTCRVEVTILQ</sequence>
<organism evidence="1 2">
    <name type="scientific">Batillaria attramentaria</name>
    <dbReference type="NCBI Taxonomy" id="370345"/>
    <lineage>
        <taxon>Eukaryota</taxon>
        <taxon>Metazoa</taxon>
        <taxon>Spiralia</taxon>
        <taxon>Lophotrochozoa</taxon>
        <taxon>Mollusca</taxon>
        <taxon>Gastropoda</taxon>
        <taxon>Caenogastropoda</taxon>
        <taxon>Sorbeoconcha</taxon>
        <taxon>Cerithioidea</taxon>
        <taxon>Batillariidae</taxon>
        <taxon>Batillaria</taxon>
    </lineage>
</organism>
<proteinExistence type="predicted"/>
<reference evidence="1 2" key="1">
    <citation type="journal article" date="2023" name="Sci. Data">
        <title>Genome assembly of the Korean intertidal mud-creeper Batillaria attramentaria.</title>
        <authorList>
            <person name="Patra A.K."/>
            <person name="Ho P.T."/>
            <person name="Jun S."/>
            <person name="Lee S.J."/>
            <person name="Kim Y."/>
            <person name="Won Y.J."/>
        </authorList>
    </citation>
    <scope>NUCLEOTIDE SEQUENCE [LARGE SCALE GENOMIC DNA]</scope>
    <source>
        <strain evidence="1">Wonlab-2016</strain>
    </source>
</reference>
<feature type="non-terminal residue" evidence="1">
    <location>
        <position position="78"/>
    </location>
</feature>
<evidence type="ECO:0000313" key="2">
    <source>
        <dbReference type="Proteomes" id="UP001519460"/>
    </source>
</evidence>
<keyword evidence="2" id="KW-1185">Reference proteome</keyword>
<feature type="non-terminal residue" evidence="1">
    <location>
        <position position="1"/>
    </location>
</feature>
<gene>
    <name evidence="1" type="ORF">BaRGS_00020912</name>
</gene>
<dbReference type="EMBL" id="JACVVK020000158">
    <property type="protein sequence ID" value="KAK7487865.1"/>
    <property type="molecule type" value="Genomic_DNA"/>
</dbReference>
<dbReference type="Proteomes" id="UP001519460">
    <property type="component" value="Unassembled WGS sequence"/>
</dbReference>
<accession>A0ABD0KLK2</accession>